<comment type="caution">
    <text evidence="1">The sequence shown here is derived from an EMBL/GenBank/DDBJ whole genome shotgun (WGS) entry which is preliminary data.</text>
</comment>
<gene>
    <name evidence="1" type="ORF">BOO71_0011083</name>
</gene>
<dbReference type="OrthoDB" id="9827923at2"/>
<name>A0A1U7NUU0_9DEIO</name>
<organism evidence="1 2">
    <name type="scientific">Deinococcus marmoris</name>
    <dbReference type="NCBI Taxonomy" id="249408"/>
    <lineage>
        <taxon>Bacteria</taxon>
        <taxon>Thermotogati</taxon>
        <taxon>Deinococcota</taxon>
        <taxon>Deinococci</taxon>
        <taxon>Deinococcales</taxon>
        <taxon>Deinococcaceae</taxon>
        <taxon>Deinococcus</taxon>
    </lineage>
</organism>
<dbReference type="Proteomes" id="UP000186607">
    <property type="component" value="Unassembled WGS sequence"/>
</dbReference>
<keyword evidence="2" id="KW-1185">Reference proteome</keyword>
<accession>A0A1U7NUU0</accession>
<dbReference type="AlphaFoldDB" id="A0A1U7NUU0"/>
<reference evidence="1 2" key="1">
    <citation type="submission" date="2017-01" db="EMBL/GenBank/DDBJ databases">
        <title>Genome Analysis of Deinococcus marmoris KOPRI26562.</title>
        <authorList>
            <person name="Kim J.H."/>
            <person name="Oh H.-M."/>
        </authorList>
    </citation>
    <scope>NUCLEOTIDE SEQUENCE [LARGE SCALE GENOMIC DNA]</scope>
    <source>
        <strain evidence="1 2">KOPRI26562</strain>
    </source>
</reference>
<dbReference type="RefSeq" id="WP_075835030.1">
    <property type="nucleotide sequence ID" value="NZ_MSTI01000134.1"/>
</dbReference>
<dbReference type="EMBL" id="MSTI01000134">
    <property type="protein sequence ID" value="OLV16686.1"/>
    <property type="molecule type" value="Genomic_DNA"/>
</dbReference>
<sequence>MHHTTEFEITPTPEQAHALRQLRAACGTVALACAEQNKLQASGQDHSIASLLGGADHPVRTPLAEATELRKNGDVCDTPLTLLLNTIVSQRARGDHLVSAPVQLGGEDWLLGLSGSGVRLRGVPGIIPAQMVHIAHWAMVYPAPGTTPQPYQPTGSAWVTCERECWTLDIGVLCDEKQPWTQMD</sequence>
<evidence type="ECO:0000313" key="1">
    <source>
        <dbReference type="EMBL" id="OLV16686.1"/>
    </source>
</evidence>
<proteinExistence type="predicted"/>
<protein>
    <submittedName>
        <fullName evidence="1">Uncharacterized protein</fullName>
    </submittedName>
</protein>
<evidence type="ECO:0000313" key="2">
    <source>
        <dbReference type="Proteomes" id="UP000186607"/>
    </source>
</evidence>